<sequence>MAVVGAPAPRRLRRPALAVALAAALLATLTAASCAPTPSAQPQETPQEDVSYEDIPTVNPSDDPHNRQNVLPVPKGTSPRGVEFADPNTGYALFTSCVAGQACLAGLALTLDGGGSWVARDLPFNDAIDVDMHVGRGNVLIIKAAPDGYFVSRDTGRTFDKRPLTPPPPELQLAEPQYSVGCQDLAASGCPDVQPWVIGDDGVRRSLPSRPSGVHRFTGLTAAADGTLWLTAQADSTASQEPGATITVWSSADHGKTWQAQGTAHGIDPTMTARPVVSPDGSDVWLVGAHFAARRQPGSNSWVEATAMREVAEVFSAEVLPGGAVLIASNQGVWIVDTGQRIRDPGARLIFRLRRLDDTTILGYPAQQSGEVWLCTVHDKLCEWAHVAVSAR</sequence>
<name>A0ABN3FI85_9ACTN</name>
<evidence type="ECO:0000313" key="3">
    <source>
        <dbReference type="EMBL" id="GAA2330907.1"/>
    </source>
</evidence>
<gene>
    <name evidence="3" type="ORF">GCM10010170_009210</name>
</gene>
<dbReference type="CDD" id="cd15482">
    <property type="entry name" value="Sialidase_non-viral"/>
    <property type="match status" value="1"/>
</dbReference>
<evidence type="ECO:0000256" key="1">
    <source>
        <dbReference type="SAM" id="MobiDB-lite"/>
    </source>
</evidence>
<organism evidence="3 4">
    <name type="scientific">Dactylosporangium salmoneum</name>
    <dbReference type="NCBI Taxonomy" id="53361"/>
    <lineage>
        <taxon>Bacteria</taxon>
        <taxon>Bacillati</taxon>
        <taxon>Actinomycetota</taxon>
        <taxon>Actinomycetes</taxon>
        <taxon>Micromonosporales</taxon>
        <taxon>Micromonosporaceae</taxon>
        <taxon>Dactylosporangium</taxon>
    </lineage>
</organism>
<reference evidence="3 4" key="1">
    <citation type="journal article" date="2019" name="Int. J. Syst. Evol. Microbiol.">
        <title>The Global Catalogue of Microorganisms (GCM) 10K type strain sequencing project: providing services to taxonomists for standard genome sequencing and annotation.</title>
        <authorList>
            <consortium name="The Broad Institute Genomics Platform"/>
            <consortium name="The Broad Institute Genome Sequencing Center for Infectious Disease"/>
            <person name="Wu L."/>
            <person name="Ma J."/>
        </authorList>
    </citation>
    <scope>NUCLEOTIDE SEQUENCE [LARGE SCALE GENOMIC DNA]</scope>
    <source>
        <strain evidence="3 4">JCM 3272</strain>
    </source>
</reference>
<dbReference type="Proteomes" id="UP001501444">
    <property type="component" value="Unassembled WGS sequence"/>
</dbReference>
<dbReference type="RefSeq" id="WP_344610922.1">
    <property type="nucleotide sequence ID" value="NZ_BAAARV010000005.1"/>
</dbReference>
<dbReference type="SUPFAM" id="SSF110296">
    <property type="entry name" value="Oligoxyloglucan reducing end-specific cellobiohydrolase"/>
    <property type="match status" value="1"/>
</dbReference>
<evidence type="ECO:0000256" key="2">
    <source>
        <dbReference type="SAM" id="SignalP"/>
    </source>
</evidence>
<proteinExistence type="predicted"/>
<comment type="caution">
    <text evidence="3">The sequence shown here is derived from an EMBL/GenBank/DDBJ whole genome shotgun (WGS) entry which is preliminary data.</text>
</comment>
<evidence type="ECO:0000313" key="4">
    <source>
        <dbReference type="Proteomes" id="UP001501444"/>
    </source>
</evidence>
<feature type="chain" id="PRO_5045822724" description="Exo-alpha-sialidase" evidence="2">
    <location>
        <begin position="36"/>
        <end position="392"/>
    </location>
</feature>
<evidence type="ECO:0008006" key="5">
    <source>
        <dbReference type="Google" id="ProtNLM"/>
    </source>
</evidence>
<accession>A0ABN3FI85</accession>
<protein>
    <recommendedName>
        <fullName evidence="5">Exo-alpha-sialidase</fullName>
    </recommendedName>
</protein>
<feature type="region of interest" description="Disordered" evidence="1">
    <location>
        <begin position="35"/>
        <end position="79"/>
    </location>
</feature>
<dbReference type="EMBL" id="BAAARV010000005">
    <property type="protein sequence ID" value="GAA2330907.1"/>
    <property type="molecule type" value="Genomic_DNA"/>
</dbReference>
<feature type="signal peptide" evidence="2">
    <location>
        <begin position="1"/>
        <end position="35"/>
    </location>
</feature>
<keyword evidence="2" id="KW-0732">Signal</keyword>
<keyword evidence="4" id="KW-1185">Reference proteome</keyword>